<proteinExistence type="predicted"/>
<name>A0A7C3ZUJ5_9CYAN</name>
<evidence type="ECO:0000313" key="1">
    <source>
        <dbReference type="EMBL" id="HGF99867.1"/>
    </source>
</evidence>
<comment type="caution">
    <text evidence="1">The sequence shown here is derived from an EMBL/GenBank/DDBJ whole genome shotgun (WGS) entry which is preliminary data.</text>
</comment>
<protein>
    <submittedName>
        <fullName evidence="1">Class I SAM-dependent methyltransferase</fullName>
    </submittedName>
</protein>
<dbReference type="Pfam" id="PF13489">
    <property type="entry name" value="Methyltransf_23"/>
    <property type="match status" value="1"/>
</dbReference>
<organism evidence="1">
    <name type="scientific">Planktothricoides sp. SpSt-374</name>
    <dbReference type="NCBI Taxonomy" id="2282167"/>
    <lineage>
        <taxon>Bacteria</taxon>
        <taxon>Bacillati</taxon>
        <taxon>Cyanobacteriota</taxon>
        <taxon>Cyanophyceae</taxon>
        <taxon>Oscillatoriophycideae</taxon>
        <taxon>Oscillatoriales</taxon>
        <taxon>Oscillatoriaceae</taxon>
        <taxon>Planktothricoides</taxon>
    </lineage>
</organism>
<dbReference type="CDD" id="cd02440">
    <property type="entry name" value="AdoMet_MTases"/>
    <property type="match status" value="1"/>
</dbReference>
<dbReference type="SUPFAM" id="SSF53335">
    <property type="entry name" value="S-adenosyl-L-methionine-dependent methyltransferases"/>
    <property type="match status" value="1"/>
</dbReference>
<accession>A0A7C3ZUJ5</accession>
<dbReference type="GO" id="GO:0008168">
    <property type="term" value="F:methyltransferase activity"/>
    <property type="evidence" value="ECO:0007669"/>
    <property type="project" value="UniProtKB-KW"/>
</dbReference>
<reference evidence="1" key="1">
    <citation type="journal article" date="2020" name="mSystems">
        <title>Genome- and Community-Level Interaction Insights into Carbon Utilization and Element Cycling Functions of Hydrothermarchaeota in Hydrothermal Sediment.</title>
        <authorList>
            <person name="Zhou Z."/>
            <person name="Liu Y."/>
            <person name="Xu W."/>
            <person name="Pan J."/>
            <person name="Luo Z.H."/>
            <person name="Li M."/>
        </authorList>
    </citation>
    <scope>NUCLEOTIDE SEQUENCE [LARGE SCALE GENOMIC DNA]</scope>
    <source>
        <strain evidence="1">SpSt-374</strain>
    </source>
</reference>
<keyword evidence="1" id="KW-0808">Transferase</keyword>
<dbReference type="GO" id="GO:0032259">
    <property type="term" value="P:methylation"/>
    <property type="evidence" value="ECO:0007669"/>
    <property type="project" value="UniProtKB-KW"/>
</dbReference>
<dbReference type="EMBL" id="DSPX01000040">
    <property type="protein sequence ID" value="HGF99867.1"/>
    <property type="molecule type" value="Genomic_DNA"/>
</dbReference>
<sequence>MTNDTLKLGINLLAKPQPSGAWDVVDIQASGLLRIIGWTTANIQDISAPTVNVNGQLAPLINRFKTYRPDVQAHIAGASAFSGLVLEYLLPWSENPVNSIVITTAANDIIFAGSGEIQSQRPAYESLLTTDQVLHRENIYGVGPPMLTTAPVVLELTKNLPAPILDFGCGSGVLVKELREMGLEAYGIEIDRPMIHQYLLEAAQPYVTIYDGSFPLPFPDRAFASVVSTEVIEHVPDYEAAVAELARVAQSQAIFTVPNINAIPICYQHGVVPWHLLEATHFNFFTQKSLAKLLGKYFAEVEFAQVYPVMVNGTEFYTSLVAICQK</sequence>
<dbReference type="InterPro" id="IPR029063">
    <property type="entry name" value="SAM-dependent_MTases_sf"/>
</dbReference>
<dbReference type="AlphaFoldDB" id="A0A7C3ZUJ5"/>
<gene>
    <name evidence="1" type="ORF">ENR15_04165</name>
</gene>
<dbReference type="Gene3D" id="3.40.50.150">
    <property type="entry name" value="Vaccinia Virus protein VP39"/>
    <property type="match status" value="1"/>
</dbReference>
<keyword evidence="1" id="KW-0489">Methyltransferase</keyword>